<name>A0A1N6HJM1_9SPHN</name>
<keyword evidence="3" id="KW-1185">Reference proteome</keyword>
<keyword evidence="1" id="KW-0812">Transmembrane</keyword>
<feature type="transmembrane region" description="Helical" evidence="1">
    <location>
        <begin position="79"/>
        <end position="98"/>
    </location>
</feature>
<feature type="transmembrane region" description="Helical" evidence="1">
    <location>
        <begin position="49"/>
        <end position="67"/>
    </location>
</feature>
<evidence type="ECO:0008006" key="4">
    <source>
        <dbReference type="Google" id="ProtNLM"/>
    </source>
</evidence>
<keyword evidence="1" id="KW-0472">Membrane</keyword>
<sequence length="134" mass="14600">MTIFRIVTVLIGLIPLYLGGTGMLFGAAAMVPEPELYSLPAINALDSQYRYLAGVYVAVGLMILWSAGDVKGRASLMRFAMLGWFIGGCARGLSWLTVGEPADWQVSGMIVELVVPVVILLWQQRIVRSQQNAL</sequence>
<reference evidence="3" key="1">
    <citation type="submission" date="2016-11" db="EMBL/GenBank/DDBJ databases">
        <authorList>
            <person name="Varghese N."/>
            <person name="Submissions S."/>
        </authorList>
    </citation>
    <scope>NUCLEOTIDE SEQUENCE [LARGE SCALE GENOMIC DNA]</scope>
    <source>
        <strain evidence="3">DSM 22363</strain>
    </source>
</reference>
<dbReference type="RefSeq" id="WP_074206202.1">
    <property type="nucleotide sequence ID" value="NZ_FSQW01000002.1"/>
</dbReference>
<gene>
    <name evidence="2" type="ORF">SAMN02745824_3325</name>
</gene>
<dbReference type="EMBL" id="FSQW01000002">
    <property type="protein sequence ID" value="SIO20074.1"/>
    <property type="molecule type" value="Genomic_DNA"/>
</dbReference>
<evidence type="ECO:0000256" key="1">
    <source>
        <dbReference type="SAM" id="Phobius"/>
    </source>
</evidence>
<keyword evidence="1" id="KW-1133">Transmembrane helix</keyword>
<feature type="transmembrane region" description="Helical" evidence="1">
    <location>
        <begin position="104"/>
        <end position="122"/>
    </location>
</feature>
<feature type="transmembrane region" description="Helical" evidence="1">
    <location>
        <begin position="7"/>
        <end position="29"/>
    </location>
</feature>
<organism evidence="2 3">
    <name type="scientific">Parasphingorhabdus marina DSM 22363</name>
    <dbReference type="NCBI Taxonomy" id="1123272"/>
    <lineage>
        <taxon>Bacteria</taxon>
        <taxon>Pseudomonadati</taxon>
        <taxon>Pseudomonadota</taxon>
        <taxon>Alphaproteobacteria</taxon>
        <taxon>Sphingomonadales</taxon>
        <taxon>Sphingomonadaceae</taxon>
        <taxon>Parasphingorhabdus</taxon>
    </lineage>
</organism>
<dbReference type="InterPro" id="IPR025597">
    <property type="entry name" value="DUF4345"/>
</dbReference>
<accession>A0A1N6HJM1</accession>
<dbReference type="OrthoDB" id="7619515at2"/>
<protein>
    <recommendedName>
        <fullName evidence="4">DUF4345 domain-containing protein</fullName>
    </recommendedName>
</protein>
<dbReference type="Pfam" id="PF14248">
    <property type="entry name" value="DUF4345"/>
    <property type="match status" value="1"/>
</dbReference>
<proteinExistence type="predicted"/>
<evidence type="ECO:0000313" key="3">
    <source>
        <dbReference type="Proteomes" id="UP000185192"/>
    </source>
</evidence>
<dbReference type="AlphaFoldDB" id="A0A1N6HJM1"/>
<dbReference type="Proteomes" id="UP000185192">
    <property type="component" value="Unassembled WGS sequence"/>
</dbReference>
<evidence type="ECO:0000313" key="2">
    <source>
        <dbReference type="EMBL" id="SIO20074.1"/>
    </source>
</evidence>